<protein>
    <submittedName>
        <fullName evidence="1">Uncharacterized protein</fullName>
    </submittedName>
</protein>
<sequence length="73" mass="8173">MKYICIDDGALAEIISGREYQSIDFEEGDRLINSLSGKVAFVAKMGKITLFHDKEGAFLTTVGSWRTKKFLVI</sequence>
<dbReference type="EMBL" id="LAZR01031226">
    <property type="protein sequence ID" value="KKL54361.1"/>
    <property type="molecule type" value="Genomic_DNA"/>
</dbReference>
<organism evidence="1">
    <name type="scientific">marine sediment metagenome</name>
    <dbReference type="NCBI Taxonomy" id="412755"/>
    <lineage>
        <taxon>unclassified sequences</taxon>
        <taxon>metagenomes</taxon>
        <taxon>ecological metagenomes</taxon>
    </lineage>
</organism>
<feature type="non-terminal residue" evidence="1">
    <location>
        <position position="73"/>
    </location>
</feature>
<proteinExistence type="predicted"/>
<gene>
    <name evidence="1" type="ORF">LCGC14_2266170</name>
</gene>
<dbReference type="AlphaFoldDB" id="A0A0F9DKJ7"/>
<name>A0A0F9DKJ7_9ZZZZ</name>
<reference evidence="1" key="1">
    <citation type="journal article" date="2015" name="Nature">
        <title>Complex archaea that bridge the gap between prokaryotes and eukaryotes.</title>
        <authorList>
            <person name="Spang A."/>
            <person name="Saw J.H."/>
            <person name="Jorgensen S.L."/>
            <person name="Zaremba-Niedzwiedzka K."/>
            <person name="Martijn J."/>
            <person name="Lind A.E."/>
            <person name="van Eijk R."/>
            <person name="Schleper C."/>
            <person name="Guy L."/>
            <person name="Ettema T.J."/>
        </authorList>
    </citation>
    <scope>NUCLEOTIDE SEQUENCE</scope>
</reference>
<evidence type="ECO:0000313" key="1">
    <source>
        <dbReference type="EMBL" id="KKL54361.1"/>
    </source>
</evidence>
<accession>A0A0F9DKJ7</accession>
<comment type="caution">
    <text evidence="1">The sequence shown here is derived from an EMBL/GenBank/DDBJ whole genome shotgun (WGS) entry which is preliminary data.</text>
</comment>